<accession>A0A0M0KCG4</accession>
<dbReference type="Gene3D" id="1.10.260.40">
    <property type="entry name" value="lambda repressor-like DNA-binding domains"/>
    <property type="match status" value="1"/>
</dbReference>
<dbReference type="InterPro" id="IPR010982">
    <property type="entry name" value="Lambda_DNA-bd_dom_sf"/>
</dbReference>
<reference evidence="2" key="1">
    <citation type="submission" date="2015-08" db="EMBL/GenBank/DDBJ databases">
        <title>Complete DNA Sequence of Pseudomonas syringae pv. actinidiae, the Causal Agent of Kiwifruit Canker Disease.</title>
        <authorList>
            <person name="Rikkerink E.H.A."/>
            <person name="Fineran P.C."/>
        </authorList>
    </citation>
    <scope>NUCLEOTIDE SEQUENCE</scope>
    <source>
        <strain evidence="2">DSM 13666</strain>
    </source>
</reference>
<dbReference type="GO" id="GO:0003677">
    <property type="term" value="F:DNA binding"/>
    <property type="evidence" value="ECO:0007669"/>
    <property type="project" value="InterPro"/>
</dbReference>
<dbReference type="PANTHER" id="PTHR37301:SF1">
    <property type="entry name" value="DNA-BINDING PROTEIN"/>
    <property type="match status" value="1"/>
</dbReference>
<dbReference type="PANTHER" id="PTHR37301">
    <property type="entry name" value="DNA-BINDING PROTEIN-RELATED"/>
    <property type="match status" value="1"/>
</dbReference>
<protein>
    <recommendedName>
        <fullName evidence="1">HTH cro/C1-type domain-containing protein</fullName>
    </recommendedName>
</protein>
<dbReference type="PATRIC" id="fig|136160.3.peg.3622"/>
<dbReference type="RefSeq" id="WP_053432392.1">
    <property type="nucleotide sequence ID" value="NZ_CP040441.1"/>
</dbReference>
<comment type="caution">
    <text evidence="2">The sequence shown here is derived from an EMBL/GenBank/DDBJ whole genome shotgun (WGS) entry which is preliminary data.</text>
</comment>
<dbReference type="SMART" id="SM00530">
    <property type="entry name" value="HTH_XRE"/>
    <property type="match status" value="1"/>
</dbReference>
<dbReference type="EMBL" id="LILD01000010">
    <property type="protein sequence ID" value="KOO36541.1"/>
    <property type="molecule type" value="Genomic_DNA"/>
</dbReference>
<feature type="domain" description="HTH cro/C1-type" evidence="1">
    <location>
        <begin position="8"/>
        <end position="63"/>
    </location>
</feature>
<dbReference type="GeneID" id="87599554"/>
<evidence type="ECO:0000259" key="1">
    <source>
        <dbReference type="PROSITE" id="PS50943"/>
    </source>
</evidence>
<dbReference type="Pfam" id="PF13443">
    <property type="entry name" value="HTH_26"/>
    <property type="match status" value="1"/>
</dbReference>
<evidence type="ECO:0000313" key="2">
    <source>
        <dbReference type="EMBL" id="KOO36541.1"/>
    </source>
</evidence>
<gene>
    <name evidence="2" type="ORF">AMD02_18290</name>
</gene>
<organism evidence="2">
    <name type="scientific">Halalkalibacterium halodurans</name>
    <name type="common">Bacillus halodurans</name>
    <dbReference type="NCBI Taxonomy" id="86665"/>
    <lineage>
        <taxon>Bacteria</taxon>
        <taxon>Bacillati</taxon>
        <taxon>Bacillota</taxon>
        <taxon>Bacilli</taxon>
        <taxon>Bacillales</taxon>
        <taxon>Bacillaceae</taxon>
        <taxon>Halalkalibacterium (ex Joshi et al. 2022)</taxon>
    </lineage>
</organism>
<proteinExistence type="predicted"/>
<dbReference type="SUPFAM" id="SSF47413">
    <property type="entry name" value="lambda repressor-like DNA-binding domains"/>
    <property type="match status" value="1"/>
</dbReference>
<dbReference type="InterPro" id="IPR001387">
    <property type="entry name" value="Cro/C1-type_HTH"/>
</dbReference>
<dbReference type="CDD" id="cd00093">
    <property type="entry name" value="HTH_XRE"/>
    <property type="match status" value="1"/>
</dbReference>
<sequence length="203" mass="23458">MGFIHCNLRVLMAERGLNIQKVKDKTSLSRTTISNLYNNNGAGIQFDTLKQLCELLKCQPGDLLVYIDIVPEFKVITEEPNTIIEEETHGVGDEENGHEDVSSIKTDLDIYCKLRYEGNTHDLQFQVEIKYEINENKNMERLNVGISPEFEHQLYELKLPPHAVSYVFDEFDAFLVNWGHDWFNGKEIEGNPNLTINHYDLPK</sequence>
<dbReference type="PROSITE" id="PS50943">
    <property type="entry name" value="HTH_CROC1"/>
    <property type="match status" value="1"/>
</dbReference>
<dbReference type="AlphaFoldDB" id="A0A0M0KCG4"/>
<name>A0A0M0KCG4_ALKHA</name>